<dbReference type="RefSeq" id="WP_179282558.1">
    <property type="nucleotide sequence ID" value="NZ_FZOD01000087.1"/>
</dbReference>
<protein>
    <submittedName>
        <fullName evidence="1">Uncharacterized protein</fullName>
    </submittedName>
</protein>
<dbReference type="AlphaFoldDB" id="A0A239P4Z7"/>
<name>A0A239P4Z7_9ACTN</name>
<gene>
    <name evidence="1" type="ORF">SAMN05216276_108712</name>
</gene>
<evidence type="ECO:0000313" key="2">
    <source>
        <dbReference type="Proteomes" id="UP000198282"/>
    </source>
</evidence>
<accession>A0A239P4Z7</accession>
<proteinExistence type="predicted"/>
<organism evidence="1 2">
    <name type="scientific">Streptosporangium subroseum</name>
    <dbReference type="NCBI Taxonomy" id="106412"/>
    <lineage>
        <taxon>Bacteria</taxon>
        <taxon>Bacillati</taxon>
        <taxon>Actinomycetota</taxon>
        <taxon>Actinomycetes</taxon>
        <taxon>Streptosporangiales</taxon>
        <taxon>Streptosporangiaceae</taxon>
        <taxon>Streptosporangium</taxon>
    </lineage>
</organism>
<reference evidence="1 2" key="1">
    <citation type="submission" date="2017-06" db="EMBL/GenBank/DDBJ databases">
        <authorList>
            <person name="Kim H.J."/>
            <person name="Triplett B.A."/>
        </authorList>
    </citation>
    <scope>NUCLEOTIDE SEQUENCE [LARGE SCALE GENOMIC DNA]</scope>
    <source>
        <strain evidence="1 2">CGMCC 4.2132</strain>
    </source>
</reference>
<keyword evidence="2" id="KW-1185">Reference proteome</keyword>
<dbReference type="InterPro" id="IPR020348">
    <property type="entry name" value="Uncharacterised_YvaD"/>
</dbReference>
<dbReference type="Proteomes" id="UP000198282">
    <property type="component" value="Unassembled WGS sequence"/>
</dbReference>
<dbReference type="EMBL" id="FZOD01000087">
    <property type="protein sequence ID" value="SNT62032.1"/>
    <property type="molecule type" value="Genomic_DNA"/>
</dbReference>
<dbReference type="Pfam" id="PF17314">
    <property type="entry name" value="DUF5360"/>
    <property type="match status" value="1"/>
</dbReference>
<evidence type="ECO:0000313" key="1">
    <source>
        <dbReference type="EMBL" id="SNT62032.1"/>
    </source>
</evidence>
<sequence>MLRITKALMLVTDLGFKAYFTITGLGLIPLEWAFADCADRLLARLNRDGAGDVGQ</sequence>